<dbReference type="GO" id="GO:0005886">
    <property type="term" value="C:plasma membrane"/>
    <property type="evidence" value="ECO:0007669"/>
    <property type="project" value="UniProtKB-SubCell"/>
</dbReference>
<comment type="caution">
    <text evidence="9">The sequence shown here is derived from an EMBL/GenBank/DDBJ whole genome shotgun (WGS) entry which is preliminary data.</text>
</comment>
<dbReference type="Proteomes" id="UP000319578">
    <property type="component" value="Unassembled WGS sequence"/>
</dbReference>
<evidence type="ECO:0000256" key="4">
    <source>
        <dbReference type="ARBA" id="ARBA00022989"/>
    </source>
</evidence>
<evidence type="ECO:0000259" key="7">
    <source>
        <dbReference type="PROSITE" id="PS50850"/>
    </source>
</evidence>
<evidence type="ECO:0000256" key="6">
    <source>
        <dbReference type="SAM" id="Phobius"/>
    </source>
</evidence>
<dbReference type="SUPFAM" id="SSF103473">
    <property type="entry name" value="MFS general substrate transporter"/>
    <property type="match status" value="1"/>
</dbReference>
<feature type="transmembrane region" description="Helical" evidence="6">
    <location>
        <begin position="48"/>
        <end position="70"/>
    </location>
</feature>
<comment type="subcellular location">
    <subcellularLocation>
        <location evidence="1">Cell membrane</location>
        <topology evidence="1">Multi-pass membrane protein</topology>
    </subcellularLocation>
</comment>
<dbReference type="InterPro" id="IPR020846">
    <property type="entry name" value="MFS_dom"/>
</dbReference>
<evidence type="ECO:0000256" key="5">
    <source>
        <dbReference type="ARBA" id="ARBA00023136"/>
    </source>
</evidence>
<dbReference type="AlphaFoldDB" id="A0A0K9Z1G1"/>
<dbReference type="PROSITE" id="PS50850">
    <property type="entry name" value="MFS"/>
    <property type="match status" value="1"/>
</dbReference>
<name>A0A0K9Z1G1_9BACL</name>
<evidence type="ECO:0000313" key="8">
    <source>
        <dbReference type="EMBL" id="GED68133.1"/>
    </source>
</evidence>
<dbReference type="EMBL" id="LGIQ01000002">
    <property type="protein sequence ID" value="KNB74295.1"/>
    <property type="molecule type" value="Genomic_DNA"/>
</dbReference>
<keyword evidence="4 6" id="KW-1133">Transmembrane helix</keyword>
<dbReference type="RefSeq" id="WP_049736532.1">
    <property type="nucleotide sequence ID" value="NZ_BJON01000006.1"/>
</dbReference>
<organism evidence="9 10">
    <name type="scientific">Brevibacillus reuszeri</name>
    <dbReference type="NCBI Taxonomy" id="54915"/>
    <lineage>
        <taxon>Bacteria</taxon>
        <taxon>Bacillati</taxon>
        <taxon>Bacillota</taxon>
        <taxon>Bacilli</taxon>
        <taxon>Bacillales</taxon>
        <taxon>Paenibacillaceae</taxon>
        <taxon>Brevibacillus</taxon>
    </lineage>
</organism>
<accession>A0A0K9Z1G1</accession>
<keyword evidence="2" id="KW-0813">Transport</keyword>
<evidence type="ECO:0000256" key="2">
    <source>
        <dbReference type="ARBA" id="ARBA00022448"/>
    </source>
</evidence>
<dbReference type="PATRIC" id="fig|54915.3.peg.5310"/>
<evidence type="ECO:0000256" key="3">
    <source>
        <dbReference type="ARBA" id="ARBA00022692"/>
    </source>
</evidence>
<dbReference type="GO" id="GO:0022857">
    <property type="term" value="F:transmembrane transporter activity"/>
    <property type="evidence" value="ECO:0007669"/>
    <property type="project" value="InterPro"/>
</dbReference>
<proteinExistence type="predicted"/>
<keyword evidence="3 6" id="KW-0812">Transmembrane</keyword>
<reference evidence="10" key="1">
    <citation type="submission" date="2015-07" db="EMBL/GenBank/DDBJ databases">
        <title>Genome sequencing project for genomic taxonomy and phylogenomics of Bacillus-like bacteria.</title>
        <authorList>
            <person name="Liu B."/>
            <person name="Wang J."/>
            <person name="Zhu Y."/>
            <person name="Liu G."/>
            <person name="Chen Q."/>
            <person name="Chen Z."/>
            <person name="Lan J."/>
            <person name="Che J."/>
            <person name="Ge C."/>
            <person name="Shi H."/>
            <person name="Pan Z."/>
            <person name="Liu X."/>
        </authorList>
    </citation>
    <scope>NUCLEOTIDE SEQUENCE [LARGE SCALE GENOMIC DNA]</scope>
    <source>
        <strain evidence="10">DSM 9887</strain>
    </source>
</reference>
<dbReference type="InterPro" id="IPR036259">
    <property type="entry name" value="MFS_trans_sf"/>
</dbReference>
<evidence type="ECO:0000313" key="9">
    <source>
        <dbReference type="EMBL" id="KNB74295.1"/>
    </source>
</evidence>
<evidence type="ECO:0000313" key="10">
    <source>
        <dbReference type="Proteomes" id="UP000036834"/>
    </source>
</evidence>
<keyword evidence="5 6" id="KW-0472">Membrane</keyword>
<sequence length="99" mass="10394">MLSTVNVPEHQTGLAGGVMNTAMELGPTVGLAILMSVESIQAEVVRGYASAFGTAGVFFVVAAVITIVLFRRSPVVAEKSTNSRSYLSPLAFMSEIESN</sequence>
<gene>
    <name evidence="9" type="ORF">ADS79_00845</name>
    <name evidence="8" type="ORF">BRE01_18350</name>
</gene>
<evidence type="ECO:0000256" key="1">
    <source>
        <dbReference type="ARBA" id="ARBA00004651"/>
    </source>
</evidence>
<dbReference type="Gene3D" id="1.20.1250.20">
    <property type="entry name" value="MFS general substrate transporter like domains"/>
    <property type="match status" value="1"/>
</dbReference>
<feature type="domain" description="Major facilitator superfamily (MFS) profile" evidence="7">
    <location>
        <begin position="1"/>
        <end position="74"/>
    </location>
</feature>
<evidence type="ECO:0000313" key="11">
    <source>
        <dbReference type="Proteomes" id="UP000319578"/>
    </source>
</evidence>
<reference evidence="9" key="2">
    <citation type="submission" date="2015-07" db="EMBL/GenBank/DDBJ databases">
        <title>MeaNS - Measles Nucleotide Surveillance Program.</title>
        <authorList>
            <person name="Tran T."/>
            <person name="Druce J."/>
        </authorList>
    </citation>
    <scope>NUCLEOTIDE SEQUENCE</scope>
    <source>
        <strain evidence="9">DSM 9887</strain>
    </source>
</reference>
<dbReference type="EMBL" id="BJON01000006">
    <property type="protein sequence ID" value="GED68133.1"/>
    <property type="molecule type" value="Genomic_DNA"/>
</dbReference>
<reference evidence="8 11" key="3">
    <citation type="submission" date="2019-06" db="EMBL/GenBank/DDBJ databases">
        <title>Whole genome shotgun sequence of Brevibacillus reuszeri NBRC 15719.</title>
        <authorList>
            <person name="Hosoyama A."/>
            <person name="Uohara A."/>
            <person name="Ohji S."/>
            <person name="Ichikawa N."/>
        </authorList>
    </citation>
    <scope>NUCLEOTIDE SEQUENCE [LARGE SCALE GENOMIC DNA]</scope>
    <source>
        <strain evidence="8 11">NBRC 15719</strain>
    </source>
</reference>
<dbReference type="STRING" id="54915.ADS79_00845"/>
<keyword evidence="11" id="KW-1185">Reference proteome</keyword>
<protein>
    <recommendedName>
        <fullName evidence="7">Major facilitator superfamily (MFS) profile domain-containing protein</fullName>
    </recommendedName>
</protein>
<dbReference type="Proteomes" id="UP000036834">
    <property type="component" value="Unassembled WGS sequence"/>
</dbReference>